<dbReference type="Proteomes" id="UP000611640">
    <property type="component" value="Chromosome"/>
</dbReference>
<feature type="domain" description="UspA" evidence="2">
    <location>
        <begin position="9"/>
        <end position="132"/>
    </location>
</feature>
<comment type="similarity">
    <text evidence="1">Belongs to the universal stress protein A family.</text>
</comment>
<dbReference type="PRINTS" id="PR01438">
    <property type="entry name" value="UNVRSLSTRESS"/>
</dbReference>
<organism evidence="3 4">
    <name type="scientific">Actinocatenispora thailandica</name>
    <dbReference type="NCBI Taxonomy" id="227318"/>
    <lineage>
        <taxon>Bacteria</taxon>
        <taxon>Bacillati</taxon>
        <taxon>Actinomycetota</taxon>
        <taxon>Actinomycetes</taxon>
        <taxon>Micromonosporales</taxon>
        <taxon>Micromonosporaceae</taxon>
        <taxon>Actinocatenispora</taxon>
    </lineage>
</organism>
<dbReference type="RefSeq" id="WP_203965182.1">
    <property type="nucleotide sequence ID" value="NZ_AP023355.1"/>
</dbReference>
<evidence type="ECO:0000259" key="2">
    <source>
        <dbReference type="Pfam" id="PF00582"/>
    </source>
</evidence>
<protein>
    <submittedName>
        <fullName evidence="3">Universal stress protein</fullName>
    </submittedName>
</protein>
<gene>
    <name evidence="3" type="ORF">Athai_67860</name>
</gene>
<accession>A0A7R7DWQ2</accession>
<dbReference type="InterPro" id="IPR006016">
    <property type="entry name" value="UspA"/>
</dbReference>
<reference evidence="3 4" key="1">
    <citation type="submission" date="2020-08" db="EMBL/GenBank/DDBJ databases">
        <title>Whole genome shotgun sequence of Actinocatenispora thailandica NBRC 105041.</title>
        <authorList>
            <person name="Komaki H."/>
            <person name="Tamura T."/>
        </authorList>
    </citation>
    <scope>NUCLEOTIDE SEQUENCE [LARGE SCALE GENOMIC DNA]</scope>
    <source>
        <strain evidence="3 4">NBRC 105041</strain>
    </source>
</reference>
<sequence>MYDSTVDNDTVVVGVDGTPNSRAALAWAARSAAGDHRNLLICHVRQDPSGDGEDAAELLTTALEAARRTVDADRIQVCLSHGDPSLALARLAAPAQLLVLGAEPDADRPGASRELVALRTAMAARCPLVVVRADGGMPGPLRGQVVAAVDGSPAARSALEFAFGYADAYDLPLAAAHVTPEPAGGYWFDERLLETHFATEPAALGFLERETEPWRRRFPRVAVKLVVLGGSRLAALTMASQGASLLAIGRAERGSPRAALGPIAYGLLRDAGCPVAVLSPAEAAQTVPAATEVGAARAG</sequence>
<dbReference type="InterPro" id="IPR006015">
    <property type="entry name" value="Universal_stress_UspA"/>
</dbReference>
<dbReference type="InterPro" id="IPR014729">
    <property type="entry name" value="Rossmann-like_a/b/a_fold"/>
</dbReference>
<dbReference type="PANTHER" id="PTHR46268:SF6">
    <property type="entry name" value="UNIVERSAL STRESS PROTEIN UP12"/>
    <property type="match status" value="1"/>
</dbReference>
<evidence type="ECO:0000313" key="4">
    <source>
        <dbReference type="Proteomes" id="UP000611640"/>
    </source>
</evidence>
<proteinExistence type="inferred from homology"/>
<dbReference type="KEGG" id="atl:Athai_67860"/>
<dbReference type="AlphaFoldDB" id="A0A7R7DWQ2"/>
<dbReference type="Gene3D" id="3.40.50.620">
    <property type="entry name" value="HUPs"/>
    <property type="match status" value="2"/>
</dbReference>
<dbReference type="Pfam" id="PF00582">
    <property type="entry name" value="Usp"/>
    <property type="match status" value="2"/>
</dbReference>
<dbReference type="EMBL" id="AP023355">
    <property type="protein sequence ID" value="BCJ39283.1"/>
    <property type="molecule type" value="Genomic_DNA"/>
</dbReference>
<evidence type="ECO:0000313" key="3">
    <source>
        <dbReference type="EMBL" id="BCJ39283.1"/>
    </source>
</evidence>
<keyword evidence="4" id="KW-1185">Reference proteome</keyword>
<dbReference type="PANTHER" id="PTHR46268">
    <property type="entry name" value="STRESS RESPONSE PROTEIN NHAX"/>
    <property type="match status" value="1"/>
</dbReference>
<feature type="domain" description="UspA" evidence="2">
    <location>
        <begin position="144"/>
        <end position="278"/>
    </location>
</feature>
<name>A0A7R7DWQ2_9ACTN</name>
<evidence type="ECO:0000256" key="1">
    <source>
        <dbReference type="ARBA" id="ARBA00008791"/>
    </source>
</evidence>
<dbReference type="SUPFAM" id="SSF52402">
    <property type="entry name" value="Adenine nucleotide alpha hydrolases-like"/>
    <property type="match status" value="2"/>
</dbReference>